<feature type="domain" description="Ig-like" evidence="7">
    <location>
        <begin position="25"/>
        <end position="100"/>
    </location>
</feature>
<dbReference type="PANTHER" id="PTHR12231">
    <property type="entry name" value="CTX-RELATED TYPE I TRANSMEMBRANE PROTEIN"/>
    <property type="match status" value="1"/>
</dbReference>
<dbReference type="InterPro" id="IPR013783">
    <property type="entry name" value="Ig-like_fold"/>
</dbReference>
<name>A0A6J8BT08_MYTCO</name>
<dbReference type="InterPro" id="IPR003598">
    <property type="entry name" value="Ig_sub2"/>
</dbReference>
<dbReference type="InterPro" id="IPR029021">
    <property type="entry name" value="Prot-tyrosine_phosphatase-like"/>
</dbReference>
<sequence>MIKEKNHQEFDLLRQCIFSLTEKSGADIILTCPNKPFKEFFQWQREASPNQFDDLTPGSKYIHQDKARMTIQQFSNGDGGSYRCKCYNSDKIYTYSHSITINLPVVKISQDCYVVRVGDNVTIDVTVKNAPPGSTINWRKGRNNIHNSHRQTIGELRNPFLTIRNVKLTDAGNYTLFVQNIYGSHSNFTVLKVISATINGNRGYRKLTKMANDSVTIKCKVSGGRRVIWRQNGKQLKGVNQLSLKINNITRLHKGNYTCETSLETVTAKSSILQLDVKGDVHRYSTAKNADEYDIPIQTDDDNAIMSTRSLNLYVSENTNQSGHEYYNETTSLMSQENQTDSSVYLNTALTVQESCTLFMSSVPQSNSIDQFWEFVNKNGVEHIILLTKENQQIAEFYPGSHKPIQMKHFRLELDLSEKKNQNLFVFNLQLTNKETKSSTPIKIYMTTNWKEEDKHLPLEVLSQLLDVTRLSKSKSALLITNDELGICMAGILKVCADVLRAIDESSSFSIFQLAKEARNQHQKIFQEMTDYELCYLLTQHHLESNHLYDAID</sequence>
<dbReference type="SUPFAM" id="SSF52799">
    <property type="entry name" value="(Phosphotyrosine protein) phosphatases II"/>
    <property type="match status" value="1"/>
</dbReference>
<dbReference type="SMART" id="SM00408">
    <property type="entry name" value="IGc2"/>
    <property type="match status" value="3"/>
</dbReference>
<dbReference type="PANTHER" id="PTHR12231:SF253">
    <property type="entry name" value="DPR-INTERACTING PROTEIN ETA, ISOFORM B-RELATED"/>
    <property type="match status" value="1"/>
</dbReference>
<keyword evidence="9" id="KW-1185">Reference proteome</keyword>
<dbReference type="EMBL" id="CACVKT020003965">
    <property type="protein sequence ID" value="CAC5387043.1"/>
    <property type="molecule type" value="Genomic_DNA"/>
</dbReference>
<evidence type="ECO:0000259" key="6">
    <source>
        <dbReference type="PROSITE" id="PS50055"/>
    </source>
</evidence>
<dbReference type="InterPro" id="IPR003599">
    <property type="entry name" value="Ig_sub"/>
</dbReference>
<protein>
    <recommendedName>
        <fullName evidence="10">Ig-like domain-containing protein</fullName>
    </recommendedName>
</protein>
<dbReference type="Pfam" id="PF00102">
    <property type="entry name" value="Y_phosphatase"/>
    <property type="match status" value="1"/>
</dbReference>
<dbReference type="SMART" id="SM00409">
    <property type="entry name" value="IG"/>
    <property type="match status" value="3"/>
</dbReference>
<dbReference type="Proteomes" id="UP000507470">
    <property type="component" value="Unassembled WGS sequence"/>
</dbReference>
<dbReference type="InterPro" id="IPR036179">
    <property type="entry name" value="Ig-like_dom_sf"/>
</dbReference>
<dbReference type="PROSITE" id="PS50055">
    <property type="entry name" value="TYR_PHOSPHATASE_PTP"/>
    <property type="match status" value="1"/>
</dbReference>
<evidence type="ECO:0000259" key="7">
    <source>
        <dbReference type="PROSITE" id="PS50835"/>
    </source>
</evidence>
<dbReference type="PROSITE" id="PS50835">
    <property type="entry name" value="IG_LIKE"/>
    <property type="match status" value="3"/>
</dbReference>
<dbReference type="InterPro" id="IPR000242">
    <property type="entry name" value="PTP_cat"/>
</dbReference>
<dbReference type="Gene3D" id="3.90.190.10">
    <property type="entry name" value="Protein tyrosine phosphatase superfamily"/>
    <property type="match status" value="1"/>
</dbReference>
<feature type="domain" description="Tyrosine-protein phosphatase" evidence="6">
    <location>
        <begin position="288"/>
        <end position="542"/>
    </location>
</feature>
<keyword evidence="3" id="KW-0904">Protein phosphatase</keyword>
<dbReference type="InterPro" id="IPR007110">
    <property type="entry name" value="Ig-like_dom"/>
</dbReference>
<evidence type="ECO:0000256" key="3">
    <source>
        <dbReference type="ARBA" id="ARBA00022912"/>
    </source>
</evidence>
<dbReference type="AlphaFoldDB" id="A0A6J8BT08"/>
<dbReference type="Pfam" id="PF13895">
    <property type="entry name" value="Ig_2"/>
    <property type="match status" value="1"/>
</dbReference>
<dbReference type="Pfam" id="PF13927">
    <property type="entry name" value="Ig_3"/>
    <property type="match status" value="1"/>
</dbReference>
<keyword evidence="1" id="KW-0732">Signal</keyword>
<dbReference type="CDD" id="cd00096">
    <property type="entry name" value="Ig"/>
    <property type="match status" value="1"/>
</dbReference>
<feature type="domain" description="Ig-like" evidence="7">
    <location>
        <begin position="212"/>
        <end position="271"/>
    </location>
</feature>
<evidence type="ECO:0000256" key="4">
    <source>
        <dbReference type="ARBA" id="ARBA00023157"/>
    </source>
</evidence>
<dbReference type="SMART" id="SM00194">
    <property type="entry name" value="PTPc"/>
    <property type="match status" value="1"/>
</dbReference>
<evidence type="ECO:0000313" key="8">
    <source>
        <dbReference type="EMBL" id="CAC5387043.1"/>
    </source>
</evidence>
<keyword evidence="4" id="KW-1015">Disulfide bond</keyword>
<dbReference type="Gene3D" id="2.60.40.10">
    <property type="entry name" value="Immunoglobulins"/>
    <property type="match status" value="3"/>
</dbReference>
<dbReference type="OrthoDB" id="2152335at2759"/>
<keyword evidence="5" id="KW-0393">Immunoglobulin domain</keyword>
<proteinExistence type="predicted"/>
<keyword evidence="3" id="KW-0378">Hydrolase</keyword>
<organism evidence="8 9">
    <name type="scientific">Mytilus coruscus</name>
    <name type="common">Sea mussel</name>
    <dbReference type="NCBI Taxonomy" id="42192"/>
    <lineage>
        <taxon>Eukaryota</taxon>
        <taxon>Metazoa</taxon>
        <taxon>Spiralia</taxon>
        <taxon>Lophotrochozoa</taxon>
        <taxon>Mollusca</taxon>
        <taxon>Bivalvia</taxon>
        <taxon>Autobranchia</taxon>
        <taxon>Pteriomorphia</taxon>
        <taxon>Mytilida</taxon>
        <taxon>Mytiloidea</taxon>
        <taxon>Mytilidae</taxon>
        <taxon>Mytilinae</taxon>
        <taxon>Mytilus</taxon>
    </lineage>
</organism>
<keyword evidence="2" id="KW-0677">Repeat</keyword>
<dbReference type="SUPFAM" id="SSF48726">
    <property type="entry name" value="Immunoglobulin"/>
    <property type="match status" value="3"/>
</dbReference>
<evidence type="ECO:0000256" key="1">
    <source>
        <dbReference type="ARBA" id="ARBA00022729"/>
    </source>
</evidence>
<evidence type="ECO:0008006" key="10">
    <source>
        <dbReference type="Google" id="ProtNLM"/>
    </source>
</evidence>
<evidence type="ECO:0000313" key="9">
    <source>
        <dbReference type="Proteomes" id="UP000507470"/>
    </source>
</evidence>
<reference evidence="8 9" key="1">
    <citation type="submission" date="2020-06" db="EMBL/GenBank/DDBJ databases">
        <authorList>
            <person name="Li R."/>
            <person name="Bekaert M."/>
        </authorList>
    </citation>
    <scope>NUCLEOTIDE SEQUENCE [LARGE SCALE GENOMIC DNA]</scope>
    <source>
        <strain evidence="9">wild</strain>
    </source>
</reference>
<dbReference type="GO" id="GO:0004725">
    <property type="term" value="F:protein tyrosine phosphatase activity"/>
    <property type="evidence" value="ECO:0007669"/>
    <property type="project" value="InterPro"/>
</dbReference>
<feature type="domain" description="Ig-like" evidence="7">
    <location>
        <begin position="104"/>
        <end position="195"/>
    </location>
</feature>
<accession>A0A6J8BT08</accession>
<gene>
    <name evidence="8" type="ORF">MCOR_22419</name>
</gene>
<evidence type="ECO:0000256" key="2">
    <source>
        <dbReference type="ARBA" id="ARBA00022737"/>
    </source>
</evidence>
<dbReference type="InterPro" id="IPR051170">
    <property type="entry name" value="Neural/epithelial_adhesion"/>
</dbReference>
<evidence type="ECO:0000256" key="5">
    <source>
        <dbReference type="ARBA" id="ARBA00023319"/>
    </source>
</evidence>